<dbReference type="RefSeq" id="WP_053778707.1">
    <property type="nucleotide sequence ID" value="NZ_JAADZU010000001.1"/>
</dbReference>
<reference evidence="1 2" key="1">
    <citation type="submission" date="2020-01" db="EMBL/GenBank/DDBJ databases">
        <title>Investigation of new actinobacteria for the biodesulphurisation of diesel fuel.</title>
        <authorList>
            <person name="Athi Narayanan S.M."/>
        </authorList>
    </citation>
    <scope>NUCLEOTIDE SEQUENCE [LARGE SCALE GENOMIC DNA]</scope>
    <source>
        <strain evidence="1 2">213E</strain>
    </source>
</reference>
<sequence>MSTGEMQLADYPEWGLDIMRGLYGCDAVEAECARGRRRRPVHCEPVPPLSPLQAELEALDAVGELVVSFVRRRVAAHRRRTRVH</sequence>
<dbReference type="EMBL" id="JAADZU010000001">
    <property type="protein sequence ID" value="NDK87979.1"/>
    <property type="molecule type" value="Genomic_DNA"/>
</dbReference>
<name>A0A7K3LI88_9ACTN</name>
<proteinExistence type="predicted"/>
<dbReference type="Proteomes" id="UP000466307">
    <property type="component" value="Unassembled WGS sequence"/>
</dbReference>
<protein>
    <submittedName>
        <fullName evidence="1">Uncharacterized protein</fullName>
    </submittedName>
</protein>
<organism evidence="1 2">
    <name type="scientific">Gordonia desulfuricans</name>
    <dbReference type="NCBI Taxonomy" id="89051"/>
    <lineage>
        <taxon>Bacteria</taxon>
        <taxon>Bacillati</taxon>
        <taxon>Actinomycetota</taxon>
        <taxon>Actinomycetes</taxon>
        <taxon>Mycobacteriales</taxon>
        <taxon>Gordoniaceae</taxon>
        <taxon>Gordonia</taxon>
    </lineage>
</organism>
<keyword evidence="2" id="KW-1185">Reference proteome</keyword>
<accession>A0A7K3LI88</accession>
<dbReference type="AlphaFoldDB" id="A0A7K3LI88"/>
<gene>
    <name evidence="1" type="ORF">GYA93_00050</name>
</gene>
<evidence type="ECO:0000313" key="1">
    <source>
        <dbReference type="EMBL" id="NDK87979.1"/>
    </source>
</evidence>
<evidence type="ECO:0000313" key="2">
    <source>
        <dbReference type="Proteomes" id="UP000466307"/>
    </source>
</evidence>
<comment type="caution">
    <text evidence="1">The sequence shown here is derived from an EMBL/GenBank/DDBJ whole genome shotgun (WGS) entry which is preliminary data.</text>
</comment>